<evidence type="ECO:0000313" key="2">
    <source>
        <dbReference type="EMBL" id="KAG0670793.1"/>
    </source>
</evidence>
<evidence type="ECO:0000256" key="1">
    <source>
        <dbReference type="SAM" id="MobiDB-lite"/>
    </source>
</evidence>
<organism evidence="2 3">
    <name type="scientific">Maudiozyma exigua</name>
    <name type="common">Yeast</name>
    <name type="synonym">Kazachstania exigua</name>
    <dbReference type="NCBI Taxonomy" id="34358"/>
    <lineage>
        <taxon>Eukaryota</taxon>
        <taxon>Fungi</taxon>
        <taxon>Dikarya</taxon>
        <taxon>Ascomycota</taxon>
        <taxon>Saccharomycotina</taxon>
        <taxon>Saccharomycetes</taxon>
        <taxon>Saccharomycetales</taxon>
        <taxon>Saccharomycetaceae</taxon>
        <taxon>Maudiozyma</taxon>
    </lineage>
</organism>
<dbReference type="Pfam" id="PF03525">
    <property type="entry name" value="Meiotic_rec114"/>
    <property type="match status" value="1"/>
</dbReference>
<comment type="caution">
    <text evidence="2">The sequence shown here is derived from an EMBL/GenBank/DDBJ whole genome shotgun (WGS) entry which is preliminary data.</text>
</comment>
<accession>A0A9P6WF77</accession>
<dbReference type="AlphaFoldDB" id="A0A9P6WF77"/>
<protein>
    <submittedName>
        <fullName evidence="2">Uncharacterized protein</fullName>
    </submittedName>
</protein>
<dbReference type="EMBL" id="PUHR01000019">
    <property type="protein sequence ID" value="KAG0670793.1"/>
    <property type="molecule type" value="Genomic_DNA"/>
</dbReference>
<dbReference type="GO" id="GO:0007131">
    <property type="term" value="P:reciprocal meiotic recombination"/>
    <property type="evidence" value="ECO:0007669"/>
    <property type="project" value="InterPro"/>
</dbReference>
<dbReference type="OrthoDB" id="4047596at2759"/>
<proteinExistence type="predicted"/>
<dbReference type="Proteomes" id="UP000750334">
    <property type="component" value="Unassembled WGS sequence"/>
</dbReference>
<name>A0A9P6WF77_MAUEX</name>
<dbReference type="PRINTS" id="PR01548">
    <property type="entry name" value="MEIOTICR114"/>
</dbReference>
<gene>
    <name evidence="2" type="ORF">C6P45_001802</name>
</gene>
<keyword evidence="3" id="KW-1185">Reference proteome</keyword>
<feature type="region of interest" description="Disordered" evidence="1">
    <location>
        <begin position="187"/>
        <end position="206"/>
    </location>
</feature>
<feature type="compositionally biased region" description="Basic and acidic residues" evidence="1">
    <location>
        <begin position="194"/>
        <end position="206"/>
    </location>
</feature>
<sequence length="448" mass="50626">MNFKISVPIKLYSTYYGSINAPHGFDIPANQLDKSKWRHFNQNYFISLVIERFGGNRVTLTTTSRENVILDILCTTVGNSNNHFKLSCRSPSLSCKYLKQENDCQILRRFQIEFLNNSDFSNTLIILKSLNIPVKEFTPVLSNSIPTTNYMFNNNPISLTRSYAFVENNSTGNDSFIELESQLTSSQMGSSNLKKKDSIPQDTHGECGKKISTADTLLSDNLNPFQENPGNNMLNKHNSNDIEANESQAKLSMSDVLQKTTDIAPTGNVISQEIQNSRINKIDVPYQGSYISNNFVMTIDENREVPAIPQLNNNYILKGNSNNTSLHCIQLQNQPDYLTGNMEHKQFGKENVSQRLPLSSDNRIIDSPTTIAQEKVDTGITAVDRTQTVNEPCKTNSNEGHDISIDPKNSSKTLPKTKVKISKRMIRDKLSDRKFMKWVCNCQIVIYH</sequence>
<evidence type="ECO:0000313" key="3">
    <source>
        <dbReference type="Proteomes" id="UP000750334"/>
    </source>
</evidence>
<dbReference type="InterPro" id="IPR004354">
    <property type="entry name" value="Meiotic_Rec114"/>
</dbReference>
<reference evidence="2 3" key="1">
    <citation type="submission" date="2020-11" db="EMBL/GenBank/DDBJ databases">
        <title>Kefir isolates.</title>
        <authorList>
            <person name="Marcisauskas S."/>
            <person name="Kim Y."/>
            <person name="Blasche S."/>
        </authorList>
    </citation>
    <scope>NUCLEOTIDE SEQUENCE [LARGE SCALE GENOMIC DNA]</scope>
    <source>
        <strain evidence="2 3">OG2</strain>
    </source>
</reference>